<dbReference type="EMBL" id="BPLR01014600">
    <property type="protein sequence ID" value="GIY69863.1"/>
    <property type="molecule type" value="Genomic_DNA"/>
</dbReference>
<name>A0AAV4VID0_CAEEX</name>
<proteinExistence type="predicted"/>
<organism evidence="1 2">
    <name type="scientific">Caerostris extrusa</name>
    <name type="common">Bark spider</name>
    <name type="synonym">Caerostris bankana</name>
    <dbReference type="NCBI Taxonomy" id="172846"/>
    <lineage>
        <taxon>Eukaryota</taxon>
        <taxon>Metazoa</taxon>
        <taxon>Ecdysozoa</taxon>
        <taxon>Arthropoda</taxon>
        <taxon>Chelicerata</taxon>
        <taxon>Arachnida</taxon>
        <taxon>Araneae</taxon>
        <taxon>Araneomorphae</taxon>
        <taxon>Entelegynae</taxon>
        <taxon>Araneoidea</taxon>
        <taxon>Araneidae</taxon>
        <taxon>Caerostris</taxon>
    </lineage>
</organism>
<accession>A0AAV4VID0</accession>
<gene>
    <name evidence="1" type="ORF">CEXT_405301</name>
</gene>
<evidence type="ECO:0000313" key="1">
    <source>
        <dbReference type="EMBL" id="GIY69863.1"/>
    </source>
</evidence>
<comment type="caution">
    <text evidence="1">The sequence shown here is derived from an EMBL/GenBank/DDBJ whole genome shotgun (WGS) entry which is preliminary data.</text>
</comment>
<protein>
    <submittedName>
        <fullName evidence="1">Uncharacterized protein</fullName>
    </submittedName>
</protein>
<reference evidence="1 2" key="1">
    <citation type="submission" date="2021-06" db="EMBL/GenBank/DDBJ databases">
        <title>Caerostris extrusa draft genome.</title>
        <authorList>
            <person name="Kono N."/>
            <person name="Arakawa K."/>
        </authorList>
    </citation>
    <scope>NUCLEOTIDE SEQUENCE [LARGE SCALE GENOMIC DNA]</scope>
</reference>
<evidence type="ECO:0000313" key="2">
    <source>
        <dbReference type="Proteomes" id="UP001054945"/>
    </source>
</evidence>
<dbReference type="AlphaFoldDB" id="A0AAV4VID0"/>
<dbReference type="Proteomes" id="UP001054945">
    <property type="component" value="Unassembled WGS sequence"/>
</dbReference>
<sequence length="71" mass="8245">MEIYGFSNHMASKEYDIQFNKYVILNVFCKFCSWDHCTCLACMKRGMPLGLEQCRDFSFSDEVGKQLDGIT</sequence>
<keyword evidence="2" id="KW-1185">Reference proteome</keyword>